<dbReference type="AlphaFoldDB" id="A0A672TBA0"/>
<feature type="compositionally biased region" description="Acidic residues" evidence="13">
    <location>
        <begin position="192"/>
        <end position="203"/>
    </location>
</feature>
<dbReference type="RefSeq" id="XP_016134735.1">
    <property type="nucleotide sequence ID" value="XM_016279249.1"/>
</dbReference>
<evidence type="ECO:0000256" key="7">
    <source>
        <dbReference type="ARBA" id="ARBA00022882"/>
    </source>
</evidence>
<keyword evidence="4" id="KW-0633">Potassium transport</keyword>
<accession>A0A672TBA0</accession>
<feature type="transmembrane region" description="Helical" evidence="14">
    <location>
        <begin position="272"/>
        <end position="294"/>
    </location>
</feature>
<evidence type="ECO:0000256" key="1">
    <source>
        <dbReference type="ARBA" id="ARBA00004651"/>
    </source>
</evidence>
<dbReference type="CDD" id="cd18421">
    <property type="entry name" value="BTB_POZ_KCNG1_2"/>
    <property type="match status" value="1"/>
</dbReference>
<evidence type="ECO:0000256" key="3">
    <source>
        <dbReference type="ARBA" id="ARBA00022475"/>
    </source>
</evidence>
<evidence type="ECO:0000256" key="11">
    <source>
        <dbReference type="ARBA" id="ARBA00023136"/>
    </source>
</evidence>
<dbReference type="GO" id="GO:0051260">
    <property type="term" value="P:protein homooligomerization"/>
    <property type="evidence" value="ECO:0007669"/>
    <property type="project" value="InterPro"/>
</dbReference>
<sequence length="523" mass="59372">MTLLAGDGSDYDYSALSCTSDTSLNAPPIQEQEALKGVYYKRAQQLPPTDPNLTDALHPDNNSNLPSCGQRLHVIINVGGLRYQLPWTTLEDFPLSRLGQLRLCSSFDEIMRVCDDYDVVHNEFFFDRSPCAFQTILTFLRAGKLRSLREMCALSFQEELLYWGVPEESLEWCCRRRLLQRVEECNELERVAEEDEDDEDDSESSLARESRHSRWMGKLRDMVEKPHSGLPGKIFACLSVLFVTITAINLSISTMPAMREEEETGKCSQMCYNIFIVESVCVAWFSLEFTLRFIQDRSKLAFLRRPLNLIDIIAILPYYITLVVDSTSTGEKRLGSGSSYLDKVGLVLRVLRALRILYVMRLARHSLGLQTLGLTARRCTREFGLLLLFLCVAIALFSPLLYLIENEAGATREFSSIPATYWWAVITMTTVGYGDMVPRSIPGQVVALSSILSGILLMAFPVTSIFHTFSRSYVELKQEQQRLLQRRTHFLLRSRIAGLGSNLSLESNMLFPSVSSDHRNPEE</sequence>
<dbReference type="Proteomes" id="UP000472262">
    <property type="component" value="Unassembled WGS sequence"/>
</dbReference>
<evidence type="ECO:0000256" key="6">
    <source>
        <dbReference type="ARBA" id="ARBA00022826"/>
    </source>
</evidence>
<keyword evidence="18" id="KW-1185">Reference proteome</keyword>
<feature type="transmembrane region" description="Helical" evidence="14">
    <location>
        <begin position="383"/>
        <end position="404"/>
    </location>
</feature>
<keyword evidence="7" id="KW-0851">Voltage-gated channel</keyword>
<evidence type="ECO:0000256" key="12">
    <source>
        <dbReference type="ARBA" id="ARBA00023303"/>
    </source>
</evidence>
<dbReference type="InterPro" id="IPR003969">
    <property type="entry name" value="K_chnl_volt-dep_Kv6"/>
</dbReference>
<dbReference type="Gene3D" id="1.20.120.350">
    <property type="entry name" value="Voltage-gated potassium channels. Chain C"/>
    <property type="match status" value="1"/>
</dbReference>
<keyword evidence="9 14" id="KW-1133">Transmembrane helix</keyword>
<dbReference type="InParanoid" id="A0A672TBA0"/>
<feature type="transmembrane region" description="Helical" evidence="14">
    <location>
        <begin position="445"/>
        <end position="469"/>
    </location>
</feature>
<keyword evidence="2" id="KW-0813">Transport</keyword>
<dbReference type="SUPFAM" id="SSF81324">
    <property type="entry name" value="Voltage-gated potassium channels"/>
    <property type="match status" value="1"/>
</dbReference>
<dbReference type="FunFam" id="1.20.120.350:FF:000024">
    <property type="entry name" value="Potassium voltage-gated channel subfamily G member 1"/>
    <property type="match status" value="1"/>
</dbReference>
<comment type="subcellular location">
    <subcellularLocation>
        <location evidence="1">Cell membrane</location>
        <topology evidence="1">Multi-pass membrane protein</topology>
    </subcellularLocation>
</comment>
<reference evidence="17" key="1">
    <citation type="submission" date="2025-08" db="UniProtKB">
        <authorList>
            <consortium name="Ensembl"/>
        </authorList>
    </citation>
    <scope>IDENTIFICATION</scope>
</reference>
<dbReference type="SUPFAM" id="SSF54695">
    <property type="entry name" value="POZ domain"/>
    <property type="match status" value="1"/>
</dbReference>
<dbReference type="Gene3D" id="1.10.287.70">
    <property type="match status" value="1"/>
</dbReference>
<evidence type="ECO:0000313" key="17">
    <source>
        <dbReference type="Ensembl" id="ENSSGRP00000110927.1"/>
    </source>
</evidence>
<evidence type="ECO:0000256" key="2">
    <source>
        <dbReference type="ARBA" id="ARBA00022448"/>
    </source>
</evidence>
<evidence type="ECO:0000256" key="5">
    <source>
        <dbReference type="ARBA" id="ARBA00022692"/>
    </source>
</evidence>
<keyword evidence="6" id="KW-0631">Potassium channel</keyword>
<evidence type="ECO:0000256" key="10">
    <source>
        <dbReference type="ARBA" id="ARBA00023065"/>
    </source>
</evidence>
<evidence type="ECO:0000256" key="14">
    <source>
        <dbReference type="SAM" id="Phobius"/>
    </source>
</evidence>
<keyword evidence="5 14" id="KW-0812">Transmembrane</keyword>
<proteinExistence type="predicted"/>
<dbReference type="Pfam" id="PF02214">
    <property type="entry name" value="BTB_2"/>
    <property type="match status" value="1"/>
</dbReference>
<reference evidence="17" key="2">
    <citation type="submission" date="2025-09" db="UniProtKB">
        <authorList>
            <consortium name="Ensembl"/>
        </authorList>
    </citation>
    <scope>IDENTIFICATION</scope>
</reference>
<keyword evidence="8" id="KW-0630">Potassium</keyword>
<keyword evidence="11 14" id="KW-0472">Membrane</keyword>
<dbReference type="Gene3D" id="3.30.710.10">
    <property type="entry name" value="Potassium Channel Kv1.1, Chain A"/>
    <property type="match status" value="1"/>
</dbReference>
<feature type="transmembrane region" description="Helical" evidence="14">
    <location>
        <begin position="234"/>
        <end position="252"/>
    </location>
</feature>
<feature type="domain" description="Potassium channel tetramerisation-type BTB" evidence="16">
    <location>
        <begin position="74"/>
        <end position="173"/>
    </location>
</feature>
<dbReference type="GeneID" id="107590496"/>
<evidence type="ECO:0000259" key="16">
    <source>
        <dbReference type="Pfam" id="PF02214"/>
    </source>
</evidence>
<evidence type="ECO:0000313" key="18">
    <source>
        <dbReference type="Proteomes" id="UP000472262"/>
    </source>
</evidence>
<dbReference type="InterPro" id="IPR005821">
    <property type="entry name" value="Ion_trans_dom"/>
</dbReference>
<dbReference type="GO" id="GO:0001508">
    <property type="term" value="P:action potential"/>
    <property type="evidence" value="ECO:0007669"/>
    <property type="project" value="TreeGrafter"/>
</dbReference>
<dbReference type="PRINTS" id="PR00169">
    <property type="entry name" value="KCHANNEL"/>
</dbReference>
<protein>
    <submittedName>
        <fullName evidence="17">Potassium voltage-gated channel subfamily G member 1-like</fullName>
    </submittedName>
</protein>
<keyword evidence="3" id="KW-1003">Cell membrane</keyword>
<dbReference type="OMA" id="NEMAATH"/>
<dbReference type="PANTHER" id="PTHR11537">
    <property type="entry name" value="VOLTAGE-GATED POTASSIUM CHANNEL"/>
    <property type="match status" value="1"/>
</dbReference>
<feature type="domain" description="Ion transport" evidence="15">
    <location>
        <begin position="233"/>
        <end position="474"/>
    </location>
</feature>
<evidence type="ECO:0000256" key="13">
    <source>
        <dbReference type="SAM" id="MobiDB-lite"/>
    </source>
</evidence>
<dbReference type="PRINTS" id="PR01491">
    <property type="entry name" value="KVCHANNEL"/>
</dbReference>
<gene>
    <name evidence="17" type="primary">LOC107590496</name>
</gene>
<dbReference type="FunFam" id="3.30.710.10:FF:000019">
    <property type="entry name" value="Potassium voltage-gated channel, subfamily G, member 1"/>
    <property type="match status" value="1"/>
</dbReference>
<dbReference type="GO" id="GO:0008076">
    <property type="term" value="C:voltage-gated potassium channel complex"/>
    <property type="evidence" value="ECO:0007669"/>
    <property type="project" value="InterPro"/>
</dbReference>
<dbReference type="InterPro" id="IPR027359">
    <property type="entry name" value="Volt_channel_dom_sf"/>
</dbReference>
<feature type="region of interest" description="Disordered" evidence="13">
    <location>
        <begin position="190"/>
        <end position="210"/>
    </location>
</feature>
<dbReference type="FunFam" id="1.10.287.70:FF:000005">
    <property type="entry name" value="potassium voltage-gated channel subfamily G member 1"/>
    <property type="match status" value="1"/>
</dbReference>
<organism evidence="17 18">
    <name type="scientific">Sinocyclocheilus grahami</name>
    <name type="common">Dianchi golden-line fish</name>
    <name type="synonym">Barbus grahami</name>
    <dbReference type="NCBI Taxonomy" id="75366"/>
    <lineage>
        <taxon>Eukaryota</taxon>
        <taxon>Metazoa</taxon>
        <taxon>Chordata</taxon>
        <taxon>Craniata</taxon>
        <taxon>Vertebrata</taxon>
        <taxon>Euteleostomi</taxon>
        <taxon>Actinopterygii</taxon>
        <taxon>Neopterygii</taxon>
        <taxon>Teleostei</taxon>
        <taxon>Ostariophysi</taxon>
        <taxon>Cypriniformes</taxon>
        <taxon>Cyprinidae</taxon>
        <taxon>Cyprininae</taxon>
        <taxon>Sinocyclocheilus</taxon>
    </lineage>
</organism>
<dbReference type="FunCoup" id="A0A672TBA0">
    <property type="interactions" value="9"/>
</dbReference>
<dbReference type="PRINTS" id="PR01492">
    <property type="entry name" value="KV6CHANNEL"/>
</dbReference>
<evidence type="ECO:0000256" key="8">
    <source>
        <dbReference type="ARBA" id="ARBA00022958"/>
    </source>
</evidence>
<feature type="transmembrane region" description="Helical" evidence="14">
    <location>
        <begin position="416"/>
        <end position="433"/>
    </location>
</feature>
<dbReference type="InterPro" id="IPR011333">
    <property type="entry name" value="SKP1/BTB/POZ_sf"/>
</dbReference>
<evidence type="ECO:0000259" key="15">
    <source>
        <dbReference type="Pfam" id="PF00520"/>
    </source>
</evidence>
<dbReference type="GO" id="GO:0005251">
    <property type="term" value="F:delayed rectifier potassium channel activity"/>
    <property type="evidence" value="ECO:0007669"/>
    <property type="project" value="TreeGrafter"/>
</dbReference>
<dbReference type="PANTHER" id="PTHR11537:SF88">
    <property type="entry name" value="POTASSIUM VOLTAGE-GATED CHANNEL SUBFAMILY G MEMBER 1"/>
    <property type="match status" value="1"/>
</dbReference>
<dbReference type="InterPro" id="IPR028325">
    <property type="entry name" value="VG_K_chnl"/>
</dbReference>
<dbReference type="OrthoDB" id="296522at2759"/>
<dbReference type="Ensembl" id="ENSSGRT00000117835.1">
    <property type="protein sequence ID" value="ENSSGRP00000110927.1"/>
    <property type="gene ID" value="ENSSGRG00000054566.1"/>
</dbReference>
<feature type="transmembrane region" description="Helical" evidence="14">
    <location>
        <begin position="306"/>
        <end position="324"/>
    </location>
</feature>
<evidence type="ECO:0000256" key="9">
    <source>
        <dbReference type="ARBA" id="ARBA00022989"/>
    </source>
</evidence>
<dbReference type="InterPro" id="IPR003968">
    <property type="entry name" value="K_chnl_volt-dep_Kv"/>
</dbReference>
<dbReference type="GO" id="GO:0015459">
    <property type="term" value="F:potassium channel regulator activity"/>
    <property type="evidence" value="ECO:0007669"/>
    <property type="project" value="UniProtKB-ARBA"/>
</dbReference>
<name>A0A672TBA0_SINGR</name>
<keyword evidence="12" id="KW-0407">Ion channel</keyword>
<dbReference type="InterPro" id="IPR003131">
    <property type="entry name" value="T1-type_BTB"/>
</dbReference>
<evidence type="ECO:0000256" key="4">
    <source>
        <dbReference type="ARBA" id="ARBA00022538"/>
    </source>
</evidence>
<keyword evidence="10" id="KW-0406">Ion transport</keyword>
<dbReference type="Pfam" id="PF00520">
    <property type="entry name" value="Ion_trans"/>
    <property type="match status" value="1"/>
</dbReference>
<dbReference type="KEGG" id="sgh:107590496"/>